<evidence type="ECO:0000256" key="1">
    <source>
        <dbReference type="SAM" id="MobiDB-lite"/>
    </source>
</evidence>
<proteinExistence type="predicted"/>
<gene>
    <name evidence="2" type="ORF">Cni_G02057</name>
</gene>
<evidence type="ECO:0000313" key="3">
    <source>
        <dbReference type="Proteomes" id="UP001327560"/>
    </source>
</evidence>
<dbReference type="EMBL" id="CP136890">
    <property type="protein sequence ID" value="WOK93360.1"/>
    <property type="molecule type" value="Genomic_DNA"/>
</dbReference>
<organism evidence="2 3">
    <name type="scientific">Canna indica</name>
    <name type="common">Indian-shot</name>
    <dbReference type="NCBI Taxonomy" id="4628"/>
    <lineage>
        <taxon>Eukaryota</taxon>
        <taxon>Viridiplantae</taxon>
        <taxon>Streptophyta</taxon>
        <taxon>Embryophyta</taxon>
        <taxon>Tracheophyta</taxon>
        <taxon>Spermatophyta</taxon>
        <taxon>Magnoliopsida</taxon>
        <taxon>Liliopsida</taxon>
        <taxon>Zingiberales</taxon>
        <taxon>Cannaceae</taxon>
        <taxon>Canna</taxon>
    </lineage>
</organism>
<dbReference type="Proteomes" id="UP001327560">
    <property type="component" value="Chromosome 1"/>
</dbReference>
<protein>
    <submittedName>
        <fullName evidence="2">Uncharacterized protein</fullName>
    </submittedName>
</protein>
<evidence type="ECO:0000313" key="2">
    <source>
        <dbReference type="EMBL" id="WOK93360.1"/>
    </source>
</evidence>
<name>A0AAQ3PZ82_9LILI</name>
<accession>A0AAQ3PZ82</accession>
<dbReference type="AlphaFoldDB" id="A0AAQ3PZ82"/>
<keyword evidence="3" id="KW-1185">Reference proteome</keyword>
<feature type="region of interest" description="Disordered" evidence="1">
    <location>
        <begin position="139"/>
        <end position="170"/>
    </location>
</feature>
<sequence>MGCYPLGEMVSKALKKCKGRKRHGTGTATLVYSPPPTYSYARSMAKHVTFNTDSPTVIVPPEPSHAQMVPPISMHHPEAGISPSSQAEMVQPKEQCRVHFAPEPNQPDEIPNLPRPKPPHVKFAGEPEHHNAFPFPYPTRSEPAHSRPDVGMTTGPNRNEPAPTYTGPGYRYMTSPLPRWEEGTGDRRREYFSGEYHYYPTPVREGIYRIATDANRLTTIFSEENPNACSIV</sequence>
<reference evidence="2 3" key="1">
    <citation type="submission" date="2023-10" db="EMBL/GenBank/DDBJ databases">
        <title>Chromosome-scale genome assembly provides insights into flower coloration mechanisms of Canna indica.</title>
        <authorList>
            <person name="Li C."/>
        </authorList>
    </citation>
    <scope>NUCLEOTIDE SEQUENCE [LARGE SCALE GENOMIC DNA]</scope>
    <source>
        <tissue evidence="2">Flower</tissue>
    </source>
</reference>